<dbReference type="PANTHER" id="PTHR12147">
    <property type="entry name" value="METALLOPEPTIDASE M28 FAMILY MEMBER"/>
    <property type="match status" value="1"/>
</dbReference>
<organism evidence="2 3">
    <name type="scientific">Agrilutibacter niabensis</name>
    <dbReference type="NCBI Taxonomy" id="380628"/>
    <lineage>
        <taxon>Bacteria</taxon>
        <taxon>Pseudomonadati</taxon>
        <taxon>Pseudomonadota</taxon>
        <taxon>Gammaproteobacteria</taxon>
        <taxon>Lysobacterales</taxon>
        <taxon>Lysobacteraceae</taxon>
        <taxon>Agrilutibacter</taxon>
    </lineage>
</organism>
<name>A0ABU1VM38_9GAMM</name>
<proteinExistence type="predicted"/>
<accession>A0ABU1VM38</accession>
<comment type="caution">
    <text evidence="2">The sequence shown here is derived from an EMBL/GenBank/DDBJ whole genome shotgun (WGS) entry which is preliminary data.</text>
</comment>
<dbReference type="Gene3D" id="3.40.630.10">
    <property type="entry name" value="Zn peptidases"/>
    <property type="match status" value="1"/>
</dbReference>
<dbReference type="InterPro" id="IPR045175">
    <property type="entry name" value="M28_fam"/>
</dbReference>
<gene>
    <name evidence="2" type="ORF">J2X04_000891</name>
</gene>
<protein>
    <recommendedName>
        <fullName evidence="1">Peptidase M28 domain-containing protein</fullName>
    </recommendedName>
</protein>
<sequence length="358" mass="37744">MVVHDENPNTHLSILPWLKLLAAEASGHDRRVQPPPPKPIRHRALLLQTAGSSNIRPAMRPHLLPVLVACILALPACAHPAQEAAAPNSPAAKSWLADVGAIADADATAGRRNAIARRLDTLGIKWRNSPFEIEGQHGTNILADVAGDSAAPLLLLGAHSDQVSKGEGATDNASGSATVLALAERLKARPLVHHRVAIAFWDLEEKGLLGSKAFVADRSVKPALYVNFDVFAWGDTVWMMTPDADDSLANASRQAASANGLKLTAGEHYPPTDHLAFLKSGWPAVSYSLVGGDEITAILAAYDGKKLTSVPKVMQVIHTDGDTLAQVDANAAAHGVDAVEAALRRWDADSTAAPATSQ</sequence>
<feature type="domain" description="Peptidase M28" evidence="1">
    <location>
        <begin position="140"/>
        <end position="339"/>
    </location>
</feature>
<evidence type="ECO:0000313" key="3">
    <source>
        <dbReference type="Proteomes" id="UP001267878"/>
    </source>
</evidence>
<keyword evidence="3" id="KW-1185">Reference proteome</keyword>
<reference evidence="2 3" key="1">
    <citation type="submission" date="2023-07" db="EMBL/GenBank/DDBJ databases">
        <title>Sorghum-associated microbial communities from plants grown in Nebraska, USA.</title>
        <authorList>
            <person name="Schachtman D."/>
        </authorList>
    </citation>
    <scope>NUCLEOTIDE SEQUENCE [LARGE SCALE GENOMIC DNA]</scope>
    <source>
        <strain evidence="2 3">BE187</strain>
    </source>
</reference>
<dbReference type="EMBL" id="JAVDVW010000001">
    <property type="protein sequence ID" value="MDR7098544.1"/>
    <property type="molecule type" value="Genomic_DNA"/>
</dbReference>
<dbReference type="Proteomes" id="UP001267878">
    <property type="component" value="Unassembled WGS sequence"/>
</dbReference>
<evidence type="ECO:0000259" key="1">
    <source>
        <dbReference type="Pfam" id="PF04389"/>
    </source>
</evidence>
<dbReference type="Pfam" id="PF04389">
    <property type="entry name" value="Peptidase_M28"/>
    <property type="match status" value="1"/>
</dbReference>
<evidence type="ECO:0000313" key="2">
    <source>
        <dbReference type="EMBL" id="MDR7098544.1"/>
    </source>
</evidence>
<dbReference type="InterPro" id="IPR007484">
    <property type="entry name" value="Peptidase_M28"/>
</dbReference>
<dbReference type="PANTHER" id="PTHR12147:SF26">
    <property type="entry name" value="PEPTIDASE M28 DOMAIN-CONTAINING PROTEIN"/>
    <property type="match status" value="1"/>
</dbReference>
<dbReference type="SUPFAM" id="SSF53187">
    <property type="entry name" value="Zn-dependent exopeptidases"/>
    <property type="match status" value="1"/>
</dbReference>
<dbReference type="RefSeq" id="WP_310052548.1">
    <property type="nucleotide sequence ID" value="NZ_JAVDVW010000001.1"/>
</dbReference>